<comment type="caution">
    <text evidence="2">The sequence shown here is derived from an EMBL/GenBank/DDBJ whole genome shotgun (WGS) entry which is preliminary data.</text>
</comment>
<reference evidence="2" key="2">
    <citation type="submission" date="2023-01" db="EMBL/GenBank/DDBJ databases">
        <authorList>
            <person name="Sun Q."/>
            <person name="Evtushenko L."/>
        </authorList>
    </citation>
    <scope>NUCLEOTIDE SEQUENCE</scope>
    <source>
        <strain evidence="2">VKM Ac-1321</strain>
    </source>
</reference>
<name>A0A9W6KUG8_9ACTN</name>
<dbReference type="Gene3D" id="3.40.50.720">
    <property type="entry name" value="NAD(P)-binding Rossmann-like Domain"/>
    <property type="match status" value="1"/>
</dbReference>
<dbReference type="EMBL" id="BSFP01000096">
    <property type="protein sequence ID" value="GLL07447.1"/>
    <property type="molecule type" value="Genomic_DNA"/>
</dbReference>
<gene>
    <name evidence="2" type="ORF">GCM10017581_091990</name>
</gene>
<dbReference type="InterPro" id="IPR036291">
    <property type="entry name" value="NAD(P)-bd_dom_sf"/>
</dbReference>
<sequence length="327" mass="34157">MQERYGPPSVLRYAEVAKPVPAADEVLVRIHAAGVNAADWHMLRGDPKLARLTVAGFGLRGPKQSIPGRDFAGVVESAGSAVEDLSPGDEVYGTSVGAFAEYVCARSGTVARKPAGLTFEEAAALPLAGVTALGGLRDLAAAQPGGRLLVNGASGGVGMFAVQLAKAMGLHVTGVCSTRNLELVTAFGADEVIDYTRHDFTRGGRRYDVVFDLVANRSLAALRRAVAPAGVLILAGGGVYTGGSLVGPMGLVIAGLLTGRLVRQRVVLLAAAPDRERLDTLREYVDAGHVTPVIERTYPLHRAAAAITHLETEHARAKIVITCRIEG</sequence>
<proteinExistence type="predicted"/>
<dbReference type="AlphaFoldDB" id="A0A9W6KUG8"/>
<dbReference type="InterPro" id="IPR020843">
    <property type="entry name" value="ER"/>
</dbReference>
<dbReference type="InterPro" id="IPR013154">
    <property type="entry name" value="ADH-like_N"/>
</dbReference>
<dbReference type="Gene3D" id="3.90.180.10">
    <property type="entry name" value="Medium-chain alcohol dehydrogenases, catalytic domain"/>
    <property type="match status" value="1"/>
</dbReference>
<accession>A0A9W6KUG8</accession>
<dbReference type="SMART" id="SM00829">
    <property type="entry name" value="PKS_ER"/>
    <property type="match status" value="1"/>
</dbReference>
<dbReference type="CDD" id="cd08267">
    <property type="entry name" value="MDR1"/>
    <property type="match status" value="1"/>
</dbReference>
<organism evidence="2 3">
    <name type="scientific">Dactylosporangium matsuzakiense</name>
    <dbReference type="NCBI Taxonomy" id="53360"/>
    <lineage>
        <taxon>Bacteria</taxon>
        <taxon>Bacillati</taxon>
        <taxon>Actinomycetota</taxon>
        <taxon>Actinomycetes</taxon>
        <taxon>Micromonosporales</taxon>
        <taxon>Micromonosporaceae</taxon>
        <taxon>Dactylosporangium</taxon>
    </lineage>
</organism>
<dbReference type="Proteomes" id="UP001143480">
    <property type="component" value="Unassembled WGS sequence"/>
</dbReference>
<evidence type="ECO:0000259" key="1">
    <source>
        <dbReference type="SMART" id="SM00829"/>
    </source>
</evidence>
<feature type="domain" description="Enoyl reductase (ER)" evidence="1">
    <location>
        <begin position="6"/>
        <end position="321"/>
    </location>
</feature>
<dbReference type="PANTHER" id="PTHR11695:SF294">
    <property type="entry name" value="RETICULON-4-INTERACTING PROTEIN 1, MITOCHONDRIAL"/>
    <property type="match status" value="1"/>
</dbReference>
<dbReference type="InterPro" id="IPR011032">
    <property type="entry name" value="GroES-like_sf"/>
</dbReference>
<dbReference type="InterPro" id="IPR050700">
    <property type="entry name" value="YIM1/Zinc_Alcohol_DH_Fams"/>
</dbReference>
<protein>
    <submittedName>
        <fullName evidence="2">NADPH:quinone reductase</fullName>
    </submittedName>
</protein>
<dbReference type="SUPFAM" id="SSF50129">
    <property type="entry name" value="GroES-like"/>
    <property type="match status" value="1"/>
</dbReference>
<keyword evidence="3" id="KW-1185">Reference proteome</keyword>
<dbReference type="Pfam" id="PF13602">
    <property type="entry name" value="ADH_zinc_N_2"/>
    <property type="match status" value="1"/>
</dbReference>
<evidence type="ECO:0000313" key="3">
    <source>
        <dbReference type="Proteomes" id="UP001143480"/>
    </source>
</evidence>
<evidence type="ECO:0000313" key="2">
    <source>
        <dbReference type="EMBL" id="GLL07447.1"/>
    </source>
</evidence>
<dbReference type="GO" id="GO:0016491">
    <property type="term" value="F:oxidoreductase activity"/>
    <property type="evidence" value="ECO:0007669"/>
    <property type="project" value="InterPro"/>
</dbReference>
<reference evidence="2" key="1">
    <citation type="journal article" date="2014" name="Int. J. Syst. Evol. Microbiol.">
        <title>Complete genome sequence of Corynebacterium casei LMG S-19264T (=DSM 44701T), isolated from a smear-ripened cheese.</title>
        <authorList>
            <consortium name="US DOE Joint Genome Institute (JGI-PGF)"/>
            <person name="Walter F."/>
            <person name="Albersmeier A."/>
            <person name="Kalinowski J."/>
            <person name="Ruckert C."/>
        </authorList>
    </citation>
    <scope>NUCLEOTIDE SEQUENCE</scope>
    <source>
        <strain evidence="2">VKM Ac-1321</strain>
    </source>
</reference>
<dbReference type="Pfam" id="PF08240">
    <property type="entry name" value="ADH_N"/>
    <property type="match status" value="1"/>
</dbReference>
<dbReference type="PANTHER" id="PTHR11695">
    <property type="entry name" value="ALCOHOL DEHYDROGENASE RELATED"/>
    <property type="match status" value="1"/>
</dbReference>
<dbReference type="SUPFAM" id="SSF51735">
    <property type="entry name" value="NAD(P)-binding Rossmann-fold domains"/>
    <property type="match status" value="1"/>
</dbReference>